<comment type="caution">
    <text evidence="7">The sequence shown here is derived from an EMBL/GenBank/DDBJ whole genome shotgun (WGS) entry which is preliminary data.</text>
</comment>
<protein>
    <recommendedName>
        <fullName evidence="6">Translation initiation factor beta propellor-like domain-containing protein</fullName>
    </recommendedName>
</protein>
<evidence type="ECO:0000256" key="2">
    <source>
        <dbReference type="ARBA" id="ARBA00022574"/>
    </source>
</evidence>
<accession>A0AAV9CPX0</accession>
<evidence type="ECO:0000256" key="5">
    <source>
        <dbReference type="SAM" id="MobiDB-lite"/>
    </source>
</evidence>
<dbReference type="GO" id="GO:0003729">
    <property type="term" value="F:mRNA binding"/>
    <property type="evidence" value="ECO:0007669"/>
    <property type="project" value="TreeGrafter"/>
</dbReference>
<dbReference type="GO" id="GO:0022627">
    <property type="term" value="C:cytosolic small ribosomal subunit"/>
    <property type="evidence" value="ECO:0007669"/>
    <property type="project" value="TreeGrafter"/>
</dbReference>
<dbReference type="Proteomes" id="UP001180020">
    <property type="component" value="Unassembled WGS sequence"/>
</dbReference>
<evidence type="ECO:0000313" key="8">
    <source>
        <dbReference type="Proteomes" id="UP001180020"/>
    </source>
</evidence>
<feature type="domain" description="Translation initiation factor beta propellor-like" evidence="6">
    <location>
        <begin position="1"/>
        <end position="36"/>
    </location>
</feature>
<dbReference type="PANTHER" id="PTHR13227">
    <property type="entry name" value="EUKARYOTIC TRANSLATION INITIATION FACTOR 2A"/>
    <property type="match status" value="1"/>
</dbReference>
<dbReference type="EMBL" id="JAUJYO010000018">
    <property type="protein sequence ID" value="KAK1290654.1"/>
    <property type="molecule type" value="Genomic_DNA"/>
</dbReference>
<feature type="region of interest" description="Disordered" evidence="5">
    <location>
        <begin position="67"/>
        <end position="138"/>
    </location>
</feature>
<evidence type="ECO:0000313" key="7">
    <source>
        <dbReference type="EMBL" id="KAK1290654.1"/>
    </source>
</evidence>
<dbReference type="GO" id="GO:0000049">
    <property type="term" value="F:tRNA binding"/>
    <property type="evidence" value="ECO:0007669"/>
    <property type="project" value="TreeGrafter"/>
</dbReference>
<dbReference type="PANTHER" id="PTHR13227:SF0">
    <property type="entry name" value="EUKARYOTIC TRANSLATION INITIATION FACTOR 2A"/>
    <property type="match status" value="1"/>
</dbReference>
<keyword evidence="3" id="KW-0677">Repeat</keyword>
<dbReference type="InterPro" id="IPR013979">
    <property type="entry name" value="TIF_beta_prop-like"/>
</dbReference>
<dbReference type="GO" id="GO:0003743">
    <property type="term" value="F:translation initiation factor activity"/>
    <property type="evidence" value="ECO:0007669"/>
    <property type="project" value="UniProtKB-KW"/>
</dbReference>
<dbReference type="InterPro" id="IPR011387">
    <property type="entry name" value="TIF2A"/>
</dbReference>
<evidence type="ECO:0000256" key="4">
    <source>
        <dbReference type="ARBA" id="ARBA00022917"/>
    </source>
</evidence>
<proteinExistence type="predicted"/>
<keyword evidence="1" id="KW-0396">Initiation factor</keyword>
<dbReference type="Pfam" id="PF08662">
    <property type="entry name" value="eIF2A"/>
    <property type="match status" value="1"/>
</dbReference>
<keyword evidence="2" id="KW-0853">WD repeat</keyword>
<keyword evidence="4" id="KW-0648">Protein biosynthesis</keyword>
<dbReference type="GO" id="GO:0043022">
    <property type="term" value="F:ribosome binding"/>
    <property type="evidence" value="ECO:0007669"/>
    <property type="project" value="TreeGrafter"/>
</dbReference>
<gene>
    <name evidence="7" type="ORF">QJS10_CPB18g00389</name>
</gene>
<evidence type="ECO:0000256" key="3">
    <source>
        <dbReference type="ARBA" id="ARBA00022737"/>
    </source>
</evidence>
<reference evidence="7" key="2">
    <citation type="submission" date="2023-06" db="EMBL/GenBank/DDBJ databases">
        <authorList>
            <person name="Ma L."/>
            <person name="Liu K.-W."/>
            <person name="Li Z."/>
            <person name="Hsiao Y.-Y."/>
            <person name="Qi Y."/>
            <person name="Fu T."/>
            <person name="Tang G."/>
            <person name="Zhang D."/>
            <person name="Sun W.-H."/>
            <person name="Liu D.-K."/>
            <person name="Li Y."/>
            <person name="Chen G.-Z."/>
            <person name="Liu X.-D."/>
            <person name="Liao X.-Y."/>
            <person name="Jiang Y.-T."/>
            <person name="Yu X."/>
            <person name="Hao Y."/>
            <person name="Huang J."/>
            <person name="Zhao X.-W."/>
            <person name="Ke S."/>
            <person name="Chen Y.-Y."/>
            <person name="Wu W.-L."/>
            <person name="Hsu J.-L."/>
            <person name="Lin Y.-F."/>
            <person name="Huang M.-D."/>
            <person name="Li C.-Y."/>
            <person name="Huang L."/>
            <person name="Wang Z.-W."/>
            <person name="Zhao X."/>
            <person name="Zhong W.-Y."/>
            <person name="Peng D.-H."/>
            <person name="Ahmad S."/>
            <person name="Lan S."/>
            <person name="Zhang J.-S."/>
            <person name="Tsai W.-C."/>
            <person name="Van De Peer Y."/>
            <person name="Liu Z.-J."/>
        </authorList>
    </citation>
    <scope>NUCLEOTIDE SEQUENCE</scope>
    <source>
        <strain evidence="7">CP</strain>
        <tissue evidence="7">Leaves</tissue>
    </source>
</reference>
<sequence length="138" mass="15557">MTATTAPRLQIDNGIKIFHHNGSLFFKKMFDKLYQAEWRPEAAEKFGDITELITSVDSLKIEETKQVKDKKSSQTSAKPATMTIQKPAAYRPPHAKHAAAVQDELFGRAGPSEEMSKNALRNKKRREKQKEKKAAESA</sequence>
<organism evidence="7 8">
    <name type="scientific">Acorus calamus</name>
    <name type="common">Sweet flag</name>
    <dbReference type="NCBI Taxonomy" id="4465"/>
    <lineage>
        <taxon>Eukaryota</taxon>
        <taxon>Viridiplantae</taxon>
        <taxon>Streptophyta</taxon>
        <taxon>Embryophyta</taxon>
        <taxon>Tracheophyta</taxon>
        <taxon>Spermatophyta</taxon>
        <taxon>Magnoliopsida</taxon>
        <taxon>Liliopsida</taxon>
        <taxon>Acoraceae</taxon>
        <taxon>Acorus</taxon>
    </lineage>
</organism>
<reference evidence="7" key="1">
    <citation type="journal article" date="2023" name="Nat. Commun.">
        <title>Diploid and tetraploid genomes of Acorus and the evolution of monocots.</title>
        <authorList>
            <person name="Ma L."/>
            <person name="Liu K.W."/>
            <person name="Li Z."/>
            <person name="Hsiao Y.Y."/>
            <person name="Qi Y."/>
            <person name="Fu T."/>
            <person name="Tang G.D."/>
            <person name="Zhang D."/>
            <person name="Sun W.H."/>
            <person name="Liu D.K."/>
            <person name="Li Y."/>
            <person name="Chen G.Z."/>
            <person name="Liu X.D."/>
            <person name="Liao X.Y."/>
            <person name="Jiang Y.T."/>
            <person name="Yu X."/>
            <person name="Hao Y."/>
            <person name="Huang J."/>
            <person name="Zhao X.W."/>
            <person name="Ke S."/>
            <person name="Chen Y.Y."/>
            <person name="Wu W.L."/>
            <person name="Hsu J.L."/>
            <person name="Lin Y.F."/>
            <person name="Huang M.D."/>
            <person name="Li C.Y."/>
            <person name="Huang L."/>
            <person name="Wang Z.W."/>
            <person name="Zhao X."/>
            <person name="Zhong W.Y."/>
            <person name="Peng D.H."/>
            <person name="Ahmad S."/>
            <person name="Lan S."/>
            <person name="Zhang J.S."/>
            <person name="Tsai W.C."/>
            <person name="Van de Peer Y."/>
            <person name="Liu Z.J."/>
        </authorList>
    </citation>
    <scope>NUCLEOTIDE SEQUENCE</scope>
    <source>
        <strain evidence="7">CP</strain>
    </source>
</reference>
<evidence type="ECO:0000256" key="1">
    <source>
        <dbReference type="ARBA" id="ARBA00022540"/>
    </source>
</evidence>
<feature type="compositionally biased region" description="Basic and acidic residues" evidence="5">
    <location>
        <begin position="128"/>
        <end position="138"/>
    </location>
</feature>
<dbReference type="AlphaFoldDB" id="A0AAV9CPX0"/>
<evidence type="ECO:0000259" key="6">
    <source>
        <dbReference type="Pfam" id="PF08662"/>
    </source>
</evidence>
<keyword evidence="8" id="KW-1185">Reference proteome</keyword>
<feature type="compositionally biased region" description="Polar residues" evidence="5">
    <location>
        <begin position="73"/>
        <end position="84"/>
    </location>
</feature>
<name>A0AAV9CPX0_ACOCL</name>